<keyword evidence="1" id="KW-0175">Coiled coil</keyword>
<evidence type="ECO:0008006" key="5">
    <source>
        <dbReference type="Google" id="ProtNLM"/>
    </source>
</evidence>
<keyword evidence="4" id="KW-1185">Reference proteome</keyword>
<accession>A0A1M2VJF8</accession>
<dbReference type="AlphaFoldDB" id="A0A1M2VJF8"/>
<evidence type="ECO:0000256" key="2">
    <source>
        <dbReference type="SAM" id="MobiDB-lite"/>
    </source>
</evidence>
<organism evidence="3 4">
    <name type="scientific">Trametes pubescens</name>
    <name type="common">White-rot fungus</name>
    <dbReference type="NCBI Taxonomy" id="154538"/>
    <lineage>
        <taxon>Eukaryota</taxon>
        <taxon>Fungi</taxon>
        <taxon>Dikarya</taxon>
        <taxon>Basidiomycota</taxon>
        <taxon>Agaricomycotina</taxon>
        <taxon>Agaricomycetes</taxon>
        <taxon>Polyporales</taxon>
        <taxon>Polyporaceae</taxon>
        <taxon>Trametes</taxon>
    </lineage>
</organism>
<feature type="region of interest" description="Disordered" evidence="2">
    <location>
        <begin position="237"/>
        <end position="438"/>
    </location>
</feature>
<comment type="caution">
    <text evidence="3">The sequence shown here is derived from an EMBL/GenBank/DDBJ whole genome shotgun (WGS) entry which is preliminary data.</text>
</comment>
<evidence type="ECO:0000256" key="1">
    <source>
        <dbReference type="SAM" id="Coils"/>
    </source>
</evidence>
<dbReference type="OMA" id="LCLNCCN"/>
<protein>
    <recommendedName>
        <fullName evidence="5">RING-type domain-containing protein</fullName>
    </recommendedName>
</protein>
<feature type="coiled-coil region" evidence="1">
    <location>
        <begin position="181"/>
        <end position="233"/>
    </location>
</feature>
<sequence length="438" mass="48380">MKAPTEWPGKLREERRASSSSYGKDEARDPPGTELRHVLCLNCCNNIIKKTPSRLTPACPFCRVQFSSDAIRLIRIDFGSGWSTPKKTTIEAHDHIDIGEDDVLLFNPGTVKTRAEARRLESKVAKVAAKKCSVEEVTTLHRELQEWLNSDKLDEQTSSLQLSAALLRAILVNHVAHSEATRMAKNVEANLRERLEDAQNEKEKLEAELRSIRSQYSQKAQEAQTLRAELNRSKIKSAAPSLGVPATPPPSAIPSGMISPPRTPSTMSGSRSGATSPTSPTRTSYTPSFQSPLARPALPMHSRTASMHVSAHRSMTPSVRSGTPLVSGADIARPATIPPKPRRMSMSTPTPTKMMRSSSSSDEKEKERQRADDKQREKDERRVQLIQRWIPSTDAFSRSPPTGRPEKFESALASATSRSVHPSMVPSRYKTPLSTHSP</sequence>
<feature type="compositionally biased region" description="Basic and acidic residues" evidence="2">
    <location>
        <begin position="9"/>
        <end position="31"/>
    </location>
</feature>
<evidence type="ECO:0000313" key="3">
    <source>
        <dbReference type="EMBL" id="OJT07729.1"/>
    </source>
</evidence>
<feature type="compositionally biased region" description="Polar residues" evidence="2">
    <location>
        <begin position="303"/>
        <end position="321"/>
    </location>
</feature>
<dbReference type="Proteomes" id="UP000184267">
    <property type="component" value="Unassembled WGS sequence"/>
</dbReference>
<feature type="compositionally biased region" description="Basic and acidic residues" evidence="2">
    <location>
        <begin position="361"/>
        <end position="383"/>
    </location>
</feature>
<dbReference type="EMBL" id="MNAD01001130">
    <property type="protein sequence ID" value="OJT07729.1"/>
    <property type="molecule type" value="Genomic_DNA"/>
</dbReference>
<name>A0A1M2VJF8_TRAPU</name>
<dbReference type="OrthoDB" id="6105938at2759"/>
<reference evidence="3 4" key="1">
    <citation type="submission" date="2016-10" db="EMBL/GenBank/DDBJ databases">
        <title>Genome sequence of the basidiomycete white-rot fungus Trametes pubescens.</title>
        <authorList>
            <person name="Makela M.R."/>
            <person name="Granchi Z."/>
            <person name="Peng M."/>
            <person name="De Vries R.P."/>
            <person name="Grigoriev I."/>
            <person name="Riley R."/>
            <person name="Hilden K."/>
        </authorList>
    </citation>
    <scope>NUCLEOTIDE SEQUENCE [LARGE SCALE GENOMIC DNA]</scope>
    <source>
        <strain evidence="3 4">FBCC735</strain>
    </source>
</reference>
<gene>
    <name evidence="3" type="ORF">TRAPUB_1373</name>
</gene>
<feature type="compositionally biased region" description="Low complexity" evidence="2">
    <location>
        <begin position="268"/>
        <end position="288"/>
    </location>
</feature>
<feature type="region of interest" description="Disordered" evidence="2">
    <location>
        <begin position="1"/>
        <end position="31"/>
    </location>
</feature>
<proteinExistence type="predicted"/>
<feature type="compositionally biased region" description="Low complexity" evidence="2">
    <location>
        <begin position="344"/>
        <end position="360"/>
    </location>
</feature>
<dbReference type="STRING" id="154538.A0A1M2VJF8"/>
<evidence type="ECO:0000313" key="4">
    <source>
        <dbReference type="Proteomes" id="UP000184267"/>
    </source>
</evidence>